<dbReference type="GO" id="GO:0005412">
    <property type="term" value="F:D-glucose:sodium symporter activity"/>
    <property type="evidence" value="ECO:0007669"/>
    <property type="project" value="TreeGrafter"/>
</dbReference>
<feature type="transmembrane region" description="Helical" evidence="8">
    <location>
        <begin position="417"/>
        <end position="436"/>
    </location>
</feature>
<feature type="compositionally biased region" description="Basic and acidic residues" evidence="7">
    <location>
        <begin position="616"/>
        <end position="628"/>
    </location>
</feature>
<dbReference type="InterPro" id="IPR001734">
    <property type="entry name" value="Na/solute_symporter"/>
</dbReference>
<feature type="transmembrane region" description="Helical" evidence="8">
    <location>
        <begin position="443"/>
        <end position="463"/>
    </location>
</feature>
<feature type="transmembrane region" description="Helical" evidence="8">
    <location>
        <begin position="346"/>
        <end position="368"/>
    </location>
</feature>
<accession>A0A6S6TPS2</accession>
<dbReference type="PANTHER" id="PTHR11819">
    <property type="entry name" value="SOLUTE CARRIER FAMILY 5"/>
    <property type="match status" value="1"/>
</dbReference>
<comment type="similarity">
    <text evidence="2 6">Belongs to the sodium:solute symporter (SSF) (TC 2.A.21) family.</text>
</comment>
<proteinExistence type="inferred from homology"/>
<keyword evidence="5 8" id="KW-0472">Membrane</keyword>
<dbReference type="PROSITE" id="PS50283">
    <property type="entry name" value="NA_SOLUT_SYMP_3"/>
    <property type="match status" value="1"/>
</dbReference>
<evidence type="ECO:0000256" key="6">
    <source>
        <dbReference type="RuleBase" id="RU362091"/>
    </source>
</evidence>
<evidence type="ECO:0000256" key="3">
    <source>
        <dbReference type="ARBA" id="ARBA00022692"/>
    </source>
</evidence>
<dbReference type="Pfam" id="PF00474">
    <property type="entry name" value="SSF"/>
    <property type="match status" value="1"/>
</dbReference>
<sequence>MELTSLDWAIIIGFLVLILGVGISYTRQASKDMESFFLGGRNMHWLLAGVSMVATTFAADTPLAVAEIVSGDGISGNWLWWNFLAGGMLTTFFFARLWQRSGVLTEVELIELRYAGKPAQFLRGFKAIYLGVLMNVIVIAWVNVALQSLLVVFFDLSETTALLYTAAAMALAAIYASFSGLIGVAVTDAIQFVVAMIGCVALAYFVVNAPEIGGIAGLKEQLENQNPNILNFLPSIGTTETAGTTLGLTFVGFLAYAGCQWWACWYPGAEPGGGGYVAQRMMSTRSDKDAVYATLFFQIAHYCIRPWAWIIVGLAAVVLYPDLATGDEKLGYVYAMRDFLPAGWKGLLLVAFLAAYMSTISTQLNWGAGYLVNDVYKRFWIKDGDTKHYITISRISTVILMILGLMISTQIDSISDAWSFIIKAGAGLGLVLILRWYWWRINVWSEISATIAPFFFTGLIYWYEYQYATTVELPLALITTTLFTTCVWLPVTFLTKPEPDSTLVPFWEKVHGVENGNYKHNSGKFSKNIKYLAACWASAIVMTYSILFLTGKFLLQEYGTGFSLILLAMLSLYFLNYFMRKAGLIGIEEDEDSVLFSENILDTGIDLPVEHTTELDINSQKEDPKEPPVDLNSDFPDLDDLD</sequence>
<evidence type="ECO:0000256" key="7">
    <source>
        <dbReference type="SAM" id="MobiDB-lite"/>
    </source>
</evidence>
<feature type="region of interest" description="Disordered" evidence="7">
    <location>
        <begin position="616"/>
        <end position="642"/>
    </location>
</feature>
<evidence type="ECO:0000256" key="4">
    <source>
        <dbReference type="ARBA" id="ARBA00022989"/>
    </source>
</evidence>
<dbReference type="GO" id="GO:0005886">
    <property type="term" value="C:plasma membrane"/>
    <property type="evidence" value="ECO:0007669"/>
    <property type="project" value="TreeGrafter"/>
</dbReference>
<keyword evidence="4 8" id="KW-1133">Transmembrane helix</keyword>
<feature type="transmembrane region" description="Helical" evidence="8">
    <location>
        <begin position="127"/>
        <end position="154"/>
    </location>
</feature>
<evidence type="ECO:0000256" key="2">
    <source>
        <dbReference type="ARBA" id="ARBA00006434"/>
    </source>
</evidence>
<evidence type="ECO:0000256" key="1">
    <source>
        <dbReference type="ARBA" id="ARBA00004141"/>
    </source>
</evidence>
<feature type="transmembrane region" description="Helical" evidence="8">
    <location>
        <begin position="290"/>
        <end position="320"/>
    </location>
</feature>
<organism evidence="9">
    <name type="scientific">uncultured Aureispira sp</name>
    <dbReference type="NCBI Taxonomy" id="1331704"/>
    <lineage>
        <taxon>Bacteria</taxon>
        <taxon>Pseudomonadati</taxon>
        <taxon>Bacteroidota</taxon>
        <taxon>Saprospiria</taxon>
        <taxon>Saprospirales</taxon>
        <taxon>Saprospiraceae</taxon>
        <taxon>Aureispira</taxon>
        <taxon>environmental samples</taxon>
    </lineage>
</organism>
<dbReference type="PANTHER" id="PTHR11819:SF77">
    <property type="entry name" value="SODIUM_GLUCOSE COTRANSPORT PROTEIN"/>
    <property type="match status" value="1"/>
</dbReference>
<feature type="transmembrane region" description="Helical" evidence="8">
    <location>
        <begin position="475"/>
        <end position="494"/>
    </location>
</feature>
<feature type="transmembrane region" description="Helical" evidence="8">
    <location>
        <begin position="78"/>
        <end position="98"/>
    </location>
</feature>
<protein>
    <submittedName>
        <fullName evidence="9">Sodium:proline symporter</fullName>
    </submittedName>
</protein>
<dbReference type="Gene3D" id="1.20.1730.10">
    <property type="entry name" value="Sodium/glucose cotransporter"/>
    <property type="match status" value="1"/>
</dbReference>
<feature type="transmembrane region" description="Helical" evidence="8">
    <location>
        <begin position="45"/>
        <end position="66"/>
    </location>
</feature>
<evidence type="ECO:0000256" key="5">
    <source>
        <dbReference type="ARBA" id="ARBA00023136"/>
    </source>
</evidence>
<feature type="transmembrane region" description="Helical" evidence="8">
    <location>
        <begin position="531"/>
        <end position="555"/>
    </location>
</feature>
<dbReference type="EMBL" id="CACVAQ010000281">
    <property type="protein sequence ID" value="CAA6820097.1"/>
    <property type="molecule type" value="Genomic_DNA"/>
</dbReference>
<evidence type="ECO:0000313" key="9">
    <source>
        <dbReference type="EMBL" id="CAA6820097.1"/>
    </source>
</evidence>
<dbReference type="InterPro" id="IPR038377">
    <property type="entry name" value="Na/Glc_symporter_sf"/>
</dbReference>
<feature type="transmembrane region" description="Helical" evidence="8">
    <location>
        <begin position="389"/>
        <end position="411"/>
    </location>
</feature>
<dbReference type="CDD" id="cd11477">
    <property type="entry name" value="SLC5sbd_u1"/>
    <property type="match status" value="1"/>
</dbReference>
<feature type="transmembrane region" description="Helical" evidence="8">
    <location>
        <begin position="161"/>
        <end position="183"/>
    </location>
</feature>
<comment type="subcellular location">
    <subcellularLocation>
        <location evidence="1">Membrane</location>
        <topology evidence="1">Multi-pass membrane protein</topology>
    </subcellularLocation>
</comment>
<name>A0A6S6TPS2_9BACT</name>
<evidence type="ECO:0000256" key="8">
    <source>
        <dbReference type="SAM" id="Phobius"/>
    </source>
</evidence>
<feature type="transmembrane region" description="Helical" evidence="8">
    <location>
        <begin position="189"/>
        <end position="207"/>
    </location>
</feature>
<keyword evidence="3 8" id="KW-0812">Transmembrane</keyword>
<reference evidence="9" key="1">
    <citation type="submission" date="2020-01" db="EMBL/GenBank/DDBJ databases">
        <authorList>
            <person name="Meier V. D."/>
            <person name="Meier V D."/>
        </authorList>
    </citation>
    <scope>NUCLEOTIDE SEQUENCE</scope>
    <source>
        <strain evidence="9">HLG_WM_MAG_10</strain>
    </source>
</reference>
<dbReference type="AlphaFoldDB" id="A0A6S6TPS2"/>
<feature type="transmembrane region" description="Helical" evidence="8">
    <location>
        <begin position="561"/>
        <end position="579"/>
    </location>
</feature>
<feature type="transmembrane region" description="Helical" evidence="8">
    <location>
        <begin position="7"/>
        <end position="25"/>
    </location>
</feature>
<gene>
    <name evidence="9" type="ORF">HELGO_WM44771</name>
</gene>